<proteinExistence type="predicted"/>
<organism evidence="1">
    <name type="scientific">Streptomyces auratus AGR0001</name>
    <dbReference type="NCBI Taxonomy" id="1160718"/>
    <lineage>
        <taxon>Bacteria</taxon>
        <taxon>Bacillati</taxon>
        <taxon>Actinomycetota</taxon>
        <taxon>Actinomycetes</taxon>
        <taxon>Kitasatosporales</taxon>
        <taxon>Streptomycetaceae</taxon>
        <taxon>Streptomyces</taxon>
    </lineage>
</organism>
<protein>
    <submittedName>
        <fullName evidence="1">Uncharacterized protein</fullName>
    </submittedName>
</protein>
<reference evidence="1" key="1">
    <citation type="journal article" date="2012" name="J. Bacteriol.">
        <title>Genome Sequence of Streptomyces auratus Strain AGR0001, a Phoslactomycin-Producing Actinomycete.</title>
        <authorList>
            <person name="Han X."/>
            <person name="Li M."/>
            <person name="Ding Z."/>
            <person name="Zhao J."/>
            <person name="Ji K."/>
            <person name="Wen M."/>
            <person name="Lu T."/>
        </authorList>
    </citation>
    <scope>NUCLEOTIDE SEQUENCE [LARGE SCALE GENOMIC DNA]</scope>
    <source>
        <strain evidence="1">AGR0001</strain>
    </source>
</reference>
<dbReference type="AlphaFoldDB" id="J2JQG6"/>
<evidence type="ECO:0000313" key="1">
    <source>
        <dbReference type="EMBL" id="EJJ02653.1"/>
    </source>
</evidence>
<gene>
    <name evidence="1" type="ORF">SU9_33188</name>
</gene>
<sequence length="71" mass="8066">MYFTTLHWSEDGAEHRDCFVDSDGVVRLPYGLTSAETVPAENPIRPMRSTPRAALPDLGTEGMKRCWIAWR</sequence>
<comment type="caution">
    <text evidence="1">The sequence shown here is derived from an EMBL/GenBank/DDBJ whole genome shotgun (WGS) entry which is preliminary data.</text>
</comment>
<accession>J2JQG6</accession>
<dbReference type="HOGENOM" id="CLU_2738150_0_0_11"/>
<dbReference type="EMBL" id="AJGV01000214">
    <property type="protein sequence ID" value="EJJ02653.1"/>
    <property type="molecule type" value="Genomic_DNA"/>
</dbReference>
<name>J2JQG6_9ACTN</name>